<gene>
    <name evidence="1" type="ORF">METZ01_LOCUS236675</name>
</gene>
<reference evidence="1" key="1">
    <citation type="submission" date="2018-05" db="EMBL/GenBank/DDBJ databases">
        <authorList>
            <person name="Lanie J.A."/>
            <person name="Ng W.-L."/>
            <person name="Kazmierczak K.M."/>
            <person name="Andrzejewski T.M."/>
            <person name="Davidsen T.M."/>
            <person name="Wayne K.J."/>
            <person name="Tettelin H."/>
            <person name="Glass J.I."/>
            <person name="Rusch D."/>
            <person name="Podicherti R."/>
            <person name="Tsui H.-C.T."/>
            <person name="Winkler M.E."/>
        </authorList>
    </citation>
    <scope>NUCLEOTIDE SEQUENCE</scope>
</reference>
<protein>
    <submittedName>
        <fullName evidence="1">Uncharacterized protein</fullName>
    </submittedName>
</protein>
<organism evidence="1">
    <name type="scientific">marine metagenome</name>
    <dbReference type="NCBI Taxonomy" id="408172"/>
    <lineage>
        <taxon>unclassified sequences</taxon>
        <taxon>metagenomes</taxon>
        <taxon>ecological metagenomes</taxon>
    </lineage>
</organism>
<dbReference type="EMBL" id="UINC01059901">
    <property type="protein sequence ID" value="SVB83821.1"/>
    <property type="molecule type" value="Genomic_DNA"/>
</dbReference>
<evidence type="ECO:0000313" key="1">
    <source>
        <dbReference type="EMBL" id="SVB83821.1"/>
    </source>
</evidence>
<dbReference type="AlphaFoldDB" id="A0A382HBH7"/>
<sequence>MEITNQLLSIVINVVRGTTAMKKIALLLVISLPFAQRLDPVDSAMDELRLVVETASRASQRVFVDDFTGLL</sequence>
<accession>A0A382HBH7</accession>
<name>A0A382HBH7_9ZZZZ</name>
<proteinExistence type="predicted"/>